<keyword evidence="1" id="KW-0812">Transmembrane</keyword>
<evidence type="ECO:0000313" key="2">
    <source>
        <dbReference type="EMBL" id="RLP68537.1"/>
    </source>
</evidence>
<keyword evidence="3" id="KW-1185">Reference proteome</keyword>
<dbReference type="Proteomes" id="UP000270299">
    <property type="component" value="Unassembled WGS sequence"/>
</dbReference>
<sequence>MGWMTGFWLLFGLALLTLVVLAIIWFIRNLTSGGSRGIDSAEERLRIRYAAGELSQDEFRQRSADLRGE</sequence>
<organism evidence="2 3">
    <name type="scientific">Mycetocola manganoxydans</name>
    <dbReference type="NCBI Taxonomy" id="699879"/>
    <lineage>
        <taxon>Bacteria</taxon>
        <taxon>Bacillati</taxon>
        <taxon>Actinomycetota</taxon>
        <taxon>Actinomycetes</taxon>
        <taxon>Micrococcales</taxon>
        <taxon>Microbacteriaceae</taxon>
        <taxon>Mycetocola</taxon>
    </lineage>
</organism>
<feature type="transmembrane region" description="Helical" evidence="1">
    <location>
        <begin position="6"/>
        <end position="27"/>
    </location>
</feature>
<name>A0A3L6ZL23_9MICO</name>
<keyword evidence="1" id="KW-1133">Transmembrane helix</keyword>
<evidence type="ECO:0000313" key="3">
    <source>
        <dbReference type="Proteomes" id="UP000270299"/>
    </source>
</evidence>
<gene>
    <name evidence="2" type="ORF">D9V29_13620</name>
</gene>
<comment type="caution">
    <text evidence="2">The sequence shown here is derived from an EMBL/GenBank/DDBJ whole genome shotgun (WGS) entry which is preliminary data.</text>
</comment>
<evidence type="ECO:0000256" key="1">
    <source>
        <dbReference type="SAM" id="Phobius"/>
    </source>
</evidence>
<protein>
    <submittedName>
        <fullName evidence="2">SHOCT domain-containing protein</fullName>
    </submittedName>
</protein>
<dbReference type="OrthoDB" id="3748887at2"/>
<keyword evidence="1" id="KW-0472">Membrane</keyword>
<reference evidence="2 3" key="1">
    <citation type="submission" date="2018-10" db="EMBL/GenBank/DDBJ databases">
        <authorList>
            <person name="Li J."/>
        </authorList>
    </citation>
    <scope>NUCLEOTIDE SEQUENCE [LARGE SCALE GENOMIC DNA]</scope>
    <source>
        <strain evidence="2 3">CCTCC AB209002</strain>
    </source>
</reference>
<dbReference type="EMBL" id="RCUV01000020">
    <property type="protein sequence ID" value="RLP68537.1"/>
    <property type="molecule type" value="Genomic_DNA"/>
</dbReference>
<proteinExistence type="predicted"/>
<accession>A0A3L6ZL23</accession>
<dbReference type="AlphaFoldDB" id="A0A3L6ZL23"/>